<feature type="non-terminal residue" evidence="1">
    <location>
        <position position="1"/>
    </location>
</feature>
<comment type="caution">
    <text evidence="1">The sequence shown here is derived from an EMBL/GenBank/DDBJ whole genome shotgun (WGS) entry which is preliminary data.</text>
</comment>
<organism evidence="1 2">
    <name type="scientific">Coniosporium uncinatum</name>
    <dbReference type="NCBI Taxonomy" id="93489"/>
    <lineage>
        <taxon>Eukaryota</taxon>
        <taxon>Fungi</taxon>
        <taxon>Dikarya</taxon>
        <taxon>Ascomycota</taxon>
        <taxon>Pezizomycotina</taxon>
        <taxon>Dothideomycetes</taxon>
        <taxon>Dothideomycetes incertae sedis</taxon>
        <taxon>Coniosporium</taxon>
    </lineage>
</organism>
<dbReference type="EMBL" id="JAWDJW010008607">
    <property type="protein sequence ID" value="KAK3060389.1"/>
    <property type="molecule type" value="Genomic_DNA"/>
</dbReference>
<reference evidence="1" key="1">
    <citation type="submission" date="2024-09" db="EMBL/GenBank/DDBJ databases">
        <title>Black Yeasts Isolated from many extreme environments.</title>
        <authorList>
            <person name="Coleine C."/>
            <person name="Stajich J.E."/>
            <person name="Selbmann L."/>
        </authorList>
    </citation>
    <scope>NUCLEOTIDE SEQUENCE</scope>
    <source>
        <strain evidence="1">CCFEE 5737</strain>
    </source>
</reference>
<dbReference type="Proteomes" id="UP001186974">
    <property type="component" value="Unassembled WGS sequence"/>
</dbReference>
<protein>
    <submittedName>
        <fullName evidence="1">Uncharacterized protein</fullName>
    </submittedName>
</protein>
<name>A0ACC3D1F0_9PEZI</name>
<gene>
    <name evidence="1" type="ORF">LTS18_008641</name>
</gene>
<evidence type="ECO:0000313" key="1">
    <source>
        <dbReference type="EMBL" id="KAK3060389.1"/>
    </source>
</evidence>
<evidence type="ECO:0000313" key="2">
    <source>
        <dbReference type="Proteomes" id="UP001186974"/>
    </source>
</evidence>
<keyword evidence="2" id="KW-1185">Reference proteome</keyword>
<accession>A0ACC3D1F0</accession>
<sequence length="308" mass="34374">LLVDYLLRHGYVESAKKLANEKHIEGLVSVEVEEFEACGKVERSLREGELKNALQWCQDNKKELRKLGEESDMSLFQSNLEFELRLQQYIELLRNGNAPEAAMHARKFLAGHQDTSFVLQAAGLLCFPPDTPAEPYRTLYSRDRYTYLSSLFLKTHHTLFSLPPRPLLHIALSAGLSALKTPACHSSTLSSTGSNPASAAHDQHSSSANAFSPTSTQDSTSASMTMLNAICPICSTELNELARNVPYAHHTKSYVEPDPVVLPNGRIYGRRRLEEVNEKVGSRDGEVRDPMDLGTVFGWDDVRKVFIL</sequence>
<proteinExistence type="predicted"/>